<dbReference type="InterPro" id="IPR051785">
    <property type="entry name" value="MMCE/EMCE_epimerase"/>
</dbReference>
<feature type="domain" description="VOC" evidence="4">
    <location>
        <begin position="622"/>
        <end position="760"/>
    </location>
</feature>
<evidence type="ECO:0000256" key="3">
    <source>
        <dbReference type="ARBA" id="ARBA00023002"/>
    </source>
</evidence>
<dbReference type="EMBL" id="JAELUQ010000008">
    <property type="protein sequence ID" value="KAG7409218.1"/>
    <property type="molecule type" value="Genomic_DNA"/>
</dbReference>
<evidence type="ECO:0000313" key="6">
    <source>
        <dbReference type="Proteomes" id="UP000694050"/>
    </source>
</evidence>
<dbReference type="Pfam" id="PF02812">
    <property type="entry name" value="ELFV_dehydrog_N"/>
    <property type="match status" value="1"/>
</dbReference>
<dbReference type="Pfam" id="PF00208">
    <property type="entry name" value="ELFV_dehydrog"/>
    <property type="match status" value="1"/>
</dbReference>
<dbReference type="Proteomes" id="UP000694050">
    <property type="component" value="Unassembled WGS sequence"/>
</dbReference>
<gene>
    <name evidence="5" type="ORF">Forpe1208_v011797</name>
</gene>
<dbReference type="GO" id="GO:0006520">
    <property type="term" value="P:amino acid metabolic process"/>
    <property type="evidence" value="ECO:0007669"/>
    <property type="project" value="InterPro"/>
</dbReference>
<proteinExistence type="inferred from homology"/>
<dbReference type="InterPro" id="IPR037523">
    <property type="entry name" value="VOC_core"/>
</dbReference>
<comment type="caution">
    <text evidence="5">The sequence shown here is derived from an EMBL/GenBank/DDBJ whole genome shotgun (WGS) entry which is preliminary data.</text>
</comment>
<protein>
    <recommendedName>
        <fullName evidence="4">VOC domain-containing protein</fullName>
    </recommendedName>
</protein>
<dbReference type="Pfam" id="PF00903">
    <property type="entry name" value="Glyoxalase"/>
    <property type="match status" value="1"/>
</dbReference>
<dbReference type="InterPro" id="IPR006096">
    <property type="entry name" value="Glu/Leu/Phe/Val/Trp_DH_C"/>
</dbReference>
<reference evidence="5" key="1">
    <citation type="submission" date="2021-04" db="EMBL/GenBank/DDBJ databases">
        <title>First draft genome resource for Brassicaceae pathogens Fusarium oxysporum f. sp. raphani and Fusarium oxysporum f. sp. rapae.</title>
        <authorList>
            <person name="Asai S."/>
        </authorList>
    </citation>
    <scope>NUCLEOTIDE SEQUENCE</scope>
    <source>
        <strain evidence="5">Tf1208</strain>
    </source>
</reference>
<dbReference type="GO" id="GO:0004493">
    <property type="term" value="F:methylmalonyl-CoA epimerase activity"/>
    <property type="evidence" value="ECO:0007669"/>
    <property type="project" value="TreeGrafter"/>
</dbReference>
<dbReference type="AlphaFoldDB" id="A0A8J5TSA8"/>
<dbReference type="PANTHER" id="PTHR43048">
    <property type="entry name" value="METHYLMALONYL-COA EPIMERASE"/>
    <property type="match status" value="1"/>
</dbReference>
<organism evidence="5 6">
    <name type="scientific">Fusarium oxysporum f. sp. rapae</name>
    <dbReference type="NCBI Taxonomy" id="485398"/>
    <lineage>
        <taxon>Eukaryota</taxon>
        <taxon>Fungi</taxon>
        <taxon>Dikarya</taxon>
        <taxon>Ascomycota</taxon>
        <taxon>Pezizomycotina</taxon>
        <taxon>Sordariomycetes</taxon>
        <taxon>Hypocreomycetidae</taxon>
        <taxon>Hypocreales</taxon>
        <taxon>Nectriaceae</taxon>
        <taxon>Fusarium</taxon>
        <taxon>Fusarium oxysporum species complex</taxon>
    </lineage>
</organism>
<evidence type="ECO:0000313" key="5">
    <source>
        <dbReference type="EMBL" id="KAG7409218.1"/>
    </source>
</evidence>
<keyword evidence="3" id="KW-0560">Oxidoreductase</keyword>
<dbReference type="GO" id="GO:0016491">
    <property type="term" value="F:oxidoreductase activity"/>
    <property type="evidence" value="ECO:0007669"/>
    <property type="project" value="UniProtKB-KW"/>
</dbReference>
<evidence type="ECO:0000256" key="2">
    <source>
        <dbReference type="ARBA" id="ARBA00022723"/>
    </source>
</evidence>
<dbReference type="GO" id="GO:0046491">
    <property type="term" value="P:L-methylmalonyl-CoA metabolic process"/>
    <property type="evidence" value="ECO:0007669"/>
    <property type="project" value="TreeGrafter"/>
</dbReference>
<name>A0A8J5TSA8_FUSOX</name>
<dbReference type="GO" id="GO:0046872">
    <property type="term" value="F:metal ion binding"/>
    <property type="evidence" value="ECO:0007669"/>
    <property type="project" value="UniProtKB-KW"/>
</dbReference>
<accession>A0A8J5TSA8</accession>
<dbReference type="InterPro" id="IPR006097">
    <property type="entry name" value="Glu/Leu/Phe/Val/Trp_DH_dimer"/>
</dbReference>
<dbReference type="InterPro" id="IPR004360">
    <property type="entry name" value="Glyas_Fos-R_dOase_dom"/>
</dbReference>
<keyword evidence="2" id="KW-0479">Metal-binding</keyword>
<dbReference type="PANTHER" id="PTHR43048:SF3">
    <property type="entry name" value="METHYLMALONYL-COA EPIMERASE, MITOCHONDRIAL"/>
    <property type="match status" value="1"/>
</dbReference>
<dbReference type="PROSITE" id="PS51819">
    <property type="entry name" value="VOC"/>
    <property type="match status" value="1"/>
</dbReference>
<evidence type="ECO:0000259" key="4">
    <source>
        <dbReference type="PROSITE" id="PS51819"/>
    </source>
</evidence>
<sequence>MPPIATPIASNKLPLSSKLFFANENPVSNLTQAIHDSRKMGHVPAYTVIDGCCTWQWKDSLSEAEGWIVIDSPVPSVSGGGLFLHARATLGEVRDIARTMSAKLAVSSQPQICGAKGGIRFPHQDPSAPLVLERFIRDNAGVISHYWGTGADINTDHAIIDKHARAYCVPGTLTALDALRSSLNRTAWNQAAFDIGAVLGELVGDTPWTLSEYSVGYVMAIILKELLAYVNPHLLGHVRLVLQGFGCVASTFAHAVKGLGIGHIVAISSQYGFYIDKRGIDCDAIEGMRQRVVASRQTLGLDPKSLEVGLTQTQLESSFYTKRTLGSSDEEHLEAFLAASEGEVFVPCAQRYVLGPKTISALIDGTFSNVPRGARFILAGANNVFSHGVVKDAILAKLDSAGVFMLPEWVSNSGTSNLFMRACSGLALKDYGPSNLDACASDSRAFANVLFAKVGQGANNKTLWEACNDLVMSRRQAGAVNLLGVKRLCHLTLITPNVSRAIQTITQVYNARPSRDGNLYQLPGAGDPTISIVQAPQTAGPADIGLSAHFSVYGLERARSVLKAEKIVYGERKLSNGSRELFLSRELAGYPIRLCQAPAREDLYDDSSVSDVLSSIAGATGQIDHYAAIMPNTADASRFHKYMLGFTPVRTFTVKASATSQSDDGLMNVMSLPYDTSRVVILTEGLGHESVFTKLMHRHEGPYLHHIALQVDNVDTVFAEVREKGWQTTAEKPSFDLATGLRQFFLKEEEVGCILELIGRKADDRGGYGSGNAEFGLGNIVALARSLDD</sequence>
<comment type="similarity">
    <text evidence="1">Belongs to the Glu/Leu/Phe/Val dehydrogenases family.</text>
</comment>
<evidence type="ECO:0000256" key="1">
    <source>
        <dbReference type="ARBA" id="ARBA00006382"/>
    </source>
</evidence>